<comment type="caution">
    <text evidence="6">The sequence shown here is derived from an EMBL/GenBank/DDBJ whole genome shotgun (WGS) entry which is preliminary data.</text>
</comment>
<feature type="region of interest" description="Disordered" evidence="5">
    <location>
        <begin position="1"/>
        <end position="62"/>
    </location>
</feature>
<evidence type="ECO:0000256" key="4">
    <source>
        <dbReference type="ARBA" id="ARBA00023242"/>
    </source>
</evidence>
<gene>
    <name evidence="6" type="ORF">RRG08_048419</name>
</gene>
<organism evidence="6 7">
    <name type="scientific">Elysia crispata</name>
    <name type="common">lettuce slug</name>
    <dbReference type="NCBI Taxonomy" id="231223"/>
    <lineage>
        <taxon>Eukaryota</taxon>
        <taxon>Metazoa</taxon>
        <taxon>Spiralia</taxon>
        <taxon>Lophotrochozoa</taxon>
        <taxon>Mollusca</taxon>
        <taxon>Gastropoda</taxon>
        <taxon>Heterobranchia</taxon>
        <taxon>Euthyneura</taxon>
        <taxon>Panpulmonata</taxon>
        <taxon>Sacoglossa</taxon>
        <taxon>Placobranchoidea</taxon>
        <taxon>Plakobranchidae</taxon>
        <taxon>Elysia</taxon>
    </lineage>
</organism>
<evidence type="ECO:0000313" key="6">
    <source>
        <dbReference type="EMBL" id="KAK3801832.1"/>
    </source>
</evidence>
<evidence type="ECO:0000256" key="3">
    <source>
        <dbReference type="ARBA" id="ARBA00022490"/>
    </source>
</evidence>
<proteinExistence type="predicted"/>
<dbReference type="EMBL" id="JAWDGP010000283">
    <property type="protein sequence ID" value="KAK3801832.1"/>
    <property type="molecule type" value="Genomic_DNA"/>
</dbReference>
<dbReference type="GO" id="GO:0001940">
    <property type="term" value="C:male pronucleus"/>
    <property type="evidence" value="ECO:0007669"/>
    <property type="project" value="TreeGrafter"/>
</dbReference>
<dbReference type="GO" id="GO:0005737">
    <property type="term" value="C:cytoplasm"/>
    <property type="evidence" value="ECO:0007669"/>
    <property type="project" value="UniProtKB-SubCell"/>
</dbReference>
<reference evidence="6" key="1">
    <citation type="journal article" date="2023" name="G3 (Bethesda)">
        <title>A reference genome for the long-term kleptoplast-retaining sea slug Elysia crispata morphotype clarki.</title>
        <authorList>
            <person name="Eastman K.E."/>
            <person name="Pendleton A.L."/>
            <person name="Shaikh M.A."/>
            <person name="Suttiyut T."/>
            <person name="Ogas R."/>
            <person name="Tomko P."/>
            <person name="Gavelis G."/>
            <person name="Widhalm J.R."/>
            <person name="Wisecaver J.H."/>
        </authorList>
    </citation>
    <scope>NUCLEOTIDE SEQUENCE</scope>
    <source>
        <strain evidence="6">ECLA1</strain>
    </source>
</reference>
<evidence type="ECO:0000256" key="1">
    <source>
        <dbReference type="ARBA" id="ARBA00004123"/>
    </source>
</evidence>
<dbReference type="GO" id="GO:0044727">
    <property type="term" value="P:epigenetic programing of male pronucleus"/>
    <property type="evidence" value="ECO:0007669"/>
    <property type="project" value="TreeGrafter"/>
</dbReference>
<dbReference type="GO" id="GO:0042393">
    <property type="term" value="F:histone binding"/>
    <property type="evidence" value="ECO:0007669"/>
    <property type="project" value="TreeGrafter"/>
</dbReference>
<feature type="compositionally biased region" description="Polar residues" evidence="5">
    <location>
        <begin position="30"/>
        <end position="60"/>
    </location>
</feature>
<evidence type="ECO:0000256" key="5">
    <source>
        <dbReference type="SAM" id="MobiDB-lite"/>
    </source>
</evidence>
<evidence type="ECO:0000256" key="2">
    <source>
        <dbReference type="ARBA" id="ARBA00004496"/>
    </source>
</evidence>
<protein>
    <submittedName>
        <fullName evidence="6">Uncharacterized protein</fullName>
    </submittedName>
</protein>
<keyword evidence="4" id="KW-0539">Nucleus</keyword>
<dbReference type="Proteomes" id="UP001283361">
    <property type="component" value="Unassembled WGS sequence"/>
</dbReference>
<dbReference type="PANTHER" id="PTHR35678">
    <property type="entry name" value="PROTEIN STPG4"/>
    <property type="match status" value="1"/>
</dbReference>
<dbReference type="GO" id="GO:0042585">
    <property type="term" value="C:germinal vesicle"/>
    <property type="evidence" value="ECO:0007669"/>
    <property type="project" value="TreeGrafter"/>
</dbReference>
<dbReference type="Pfam" id="PF07004">
    <property type="entry name" value="SHIPPO-rpt"/>
    <property type="match status" value="1"/>
</dbReference>
<sequence length="306" mass="34360">MQASTEANVSLLPSISLNESVGSDAKNDSRTSTGPTKQTSNISTINGGLRSQNIPSTNQKAKTKKLRALDVKSHQHPWDNRAALNDFYEGPITDREAWWRCQIRVTPIPGSYETSDFIKELERKPNTYRFKSNGRVVPATFAGNGALLLPGEYEYHDFIEKLSEKPATYRFKAERRDAFDVLNFGTKDKNINVSPNQYAVEKHLSVDAERTPVKNFMFKSQSKRFPTSSFRPKEGPSPGAYNVKDTTARPPSVTSSFRSKTPRFHTSHTKVPGPGTYAKAFQHPIPPTISKMGRQYGLFFTSEFQT</sequence>
<dbReference type="PANTHER" id="PTHR35678:SF1">
    <property type="entry name" value="PROTEIN STPG4"/>
    <property type="match status" value="1"/>
</dbReference>
<feature type="compositionally biased region" description="Polar residues" evidence="5">
    <location>
        <begin position="1"/>
        <end position="21"/>
    </location>
</feature>
<dbReference type="GO" id="GO:0001939">
    <property type="term" value="C:female pronucleus"/>
    <property type="evidence" value="ECO:0007669"/>
    <property type="project" value="TreeGrafter"/>
</dbReference>
<name>A0AAE1B947_9GAST</name>
<keyword evidence="3" id="KW-0963">Cytoplasm</keyword>
<feature type="region of interest" description="Disordered" evidence="5">
    <location>
        <begin position="224"/>
        <end position="276"/>
    </location>
</feature>
<dbReference type="GO" id="GO:0003682">
    <property type="term" value="F:chromatin binding"/>
    <property type="evidence" value="ECO:0007669"/>
    <property type="project" value="TreeGrafter"/>
</dbReference>
<dbReference type="AlphaFoldDB" id="A0AAE1B947"/>
<comment type="subcellular location">
    <subcellularLocation>
        <location evidence="2">Cytoplasm</location>
    </subcellularLocation>
    <subcellularLocation>
        <location evidence="1">Nucleus</location>
    </subcellularLocation>
</comment>
<dbReference type="InterPro" id="IPR010736">
    <property type="entry name" value="SHIPPO-rpt"/>
</dbReference>
<accession>A0AAE1B947</accession>
<keyword evidence="7" id="KW-1185">Reference proteome</keyword>
<evidence type="ECO:0000313" key="7">
    <source>
        <dbReference type="Proteomes" id="UP001283361"/>
    </source>
</evidence>